<feature type="domain" description="Tyr recombinase" evidence="11">
    <location>
        <begin position="107"/>
        <end position="290"/>
    </location>
</feature>
<keyword evidence="6 10" id="KW-0229">DNA integration</keyword>
<gene>
    <name evidence="13" type="primary">xerD</name>
    <name evidence="10" type="synonym">xerC</name>
    <name evidence="13" type="ORF">ACFSTF_10335</name>
</gene>
<feature type="active site" evidence="10">
    <location>
        <position position="147"/>
    </location>
</feature>
<evidence type="ECO:0000256" key="3">
    <source>
        <dbReference type="ARBA" id="ARBA00022490"/>
    </source>
</evidence>
<dbReference type="PANTHER" id="PTHR30349:SF81">
    <property type="entry name" value="TYROSINE RECOMBINASE XERC"/>
    <property type="match status" value="1"/>
</dbReference>
<dbReference type="Gene3D" id="1.10.443.10">
    <property type="entry name" value="Intergrase catalytic core"/>
    <property type="match status" value="1"/>
</dbReference>
<dbReference type="PANTHER" id="PTHR30349">
    <property type="entry name" value="PHAGE INTEGRASE-RELATED"/>
    <property type="match status" value="1"/>
</dbReference>
<evidence type="ECO:0000256" key="2">
    <source>
        <dbReference type="ARBA" id="ARBA00010450"/>
    </source>
</evidence>
<dbReference type="InterPro" id="IPR044068">
    <property type="entry name" value="CB"/>
</dbReference>
<evidence type="ECO:0000256" key="8">
    <source>
        <dbReference type="ARBA" id="ARBA00023172"/>
    </source>
</evidence>
<organism evidence="13 14">
    <name type="scientific">Terrilactibacillus laevilacticus</name>
    <dbReference type="NCBI Taxonomy" id="1380157"/>
    <lineage>
        <taxon>Bacteria</taxon>
        <taxon>Bacillati</taxon>
        <taxon>Bacillota</taxon>
        <taxon>Bacilli</taxon>
        <taxon>Bacillales</taxon>
        <taxon>Bacillaceae</taxon>
        <taxon>Terrilactibacillus</taxon>
    </lineage>
</organism>
<feature type="active site" evidence="10">
    <location>
        <position position="268"/>
    </location>
</feature>
<dbReference type="InterPro" id="IPR013762">
    <property type="entry name" value="Integrase-like_cat_sf"/>
</dbReference>
<dbReference type="SUPFAM" id="SSF56349">
    <property type="entry name" value="DNA breaking-rejoining enzymes"/>
    <property type="match status" value="1"/>
</dbReference>
<dbReference type="Gene3D" id="1.10.150.130">
    <property type="match status" value="1"/>
</dbReference>
<comment type="function">
    <text evidence="10">Site-specific tyrosine recombinase, which acts by catalyzing the cutting and rejoining of the recombining DNA molecules. The XerC-XerD complex is essential to convert dimers of the bacterial chromosome into monomers to permit their segregation at cell division. It also contributes to the segregational stability of plasmids.</text>
</comment>
<accession>A0ABW5PSA3</accession>
<evidence type="ECO:0000259" key="12">
    <source>
        <dbReference type="PROSITE" id="PS51900"/>
    </source>
</evidence>
<comment type="subunit">
    <text evidence="10">Forms a cyclic heterotetrameric complex composed of two molecules of XerC and two molecules of XerD.</text>
</comment>
<evidence type="ECO:0000256" key="10">
    <source>
        <dbReference type="HAMAP-Rule" id="MF_01808"/>
    </source>
</evidence>
<dbReference type="NCBIfam" id="TIGR02225">
    <property type="entry name" value="recomb_XerD"/>
    <property type="match status" value="1"/>
</dbReference>
<evidence type="ECO:0000256" key="5">
    <source>
        <dbReference type="ARBA" id="ARBA00022829"/>
    </source>
</evidence>
<keyword evidence="4 10" id="KW-0132">Cell division</keyword>
<evidence type="ECO:0000256" key="1">
    <source>
        <dbReference type="ARBA" id="ARBA00004496"/>
    </source>
</evidence>
<keyword evidence="7 10" id="KW-0238">DNA-binding</keyword>
<dbReference type="NCBIfam" id="NF001399">
    <property type="entry name" value="PRK00283.1"/>
    <property type="match status" value="1"/>
</dbReference>
<comment type="caution">
    <text evidence="13">The sequence shown here is derived from an EMBL/GenBank/DDBJ whole genome shotgun (WGS) entry which is preliminary data.</text>
</comment>
<dbReference type="InterPro" id="IPR004107">
    <property type="entry name" value="Integrase_SAM-like_N"/>
</dbReference>
<dbReference type="InterPro" id="IPR023009">
    <property type="entry name" value="Tyrosine_recombinase_XerC/XerD"/>
</dbReference>
<dbReference type="PROSITE" id="PS51898">
    <property type="entry name" value="TYR_RECOMBINASE"/>
    <property type="match status" value="1"/>
</dbReference>
<dbReference type="InterPro" id="IPR010998">
    <property type="entry name" value="Integrase_recombinase_N"/>
</dbReference>
<feature type="active site" description="O-(3'-phospho-DNA)-tyrosine intermediate" evidence="10">
    <location>
        <position position="277"/>
    </location>
</feature>
<dbReference type="Pfam" id="PF00589">
    <property type="entry name" value="Phage_integrase"/>
    <property type="match status" value="1"/>
</dbReference>
<dbReference type="RefSeq" id="WP_141190650.1">
    <property type="nucleotide sequence ID" value="NZ_JBHUMR010000013.1"/>
</dbReference>
<evidence type="ECO:0000259" key="11">
    <source>
        <dbReference type="PROSITE" id="PS51898"/>
    </source>
</evidence>
<keyword evidence="5 10" id="KW-0159">Chromosome partition</keyword>
<evidence type="ECO:0000256" key="7">
    <source>
        <dbReference type="ARBA" id="ARBA00023125"/>
    </source>
</evidence>
<dbReference type="CDD" id="cd00798">
    <property type="entry name" value="INT_XerDC_C"/>
    <property type="match status" value="1"/>
</dbReference>
<evidence type="ECO:0000256" key="4">
    <source>
        <dbReference type="ARBA" id="ARBA00022618"/>
    </source>
</evidence>
<proteinExistence type="inferred from homology"/>
<comment type="similarity">
    <text evidence="10">Belongs to the 'phage' integrase family. XerC subfamily.</text>
</comment>
<dbReference type="Pfam" id="PF02899">
    <property type="entry name" value="Phage_int_SAM_1"/>
    <property type="match status" value="1"/>
</dbReference>
<comment type="caution">
    <text evidence="10">Lacks conserved residue(s) required for the propagation of feature annotation.</text>
</comment>
<comment type="similarity">
    <text evidence="2">Belongs to the 'phage' integrase family. XerD subfamily.</text>
</comment>
<evidence type="ECO:0000313" key="14">
    <source>
        <dbReference type="Proteomes" id="UP001597458"/>
    </source>
</evidence>
<name>A0ABW5PSA3_9BACI</name>
<comment type="subcellular location">
    <subcellularLocation>
        <location evidence="1 10">Cytoplasm</location>
    </subcellularLocation>
</comment>
<feature type="domain" description="Core-binding (CB)" evidence="12">
    <location>
        <begin position="1"/>
        <end position="86"/>
    </location>
</feature>
<keyword evidence="9 10" id="KW-0131">Cell cycle</keyword>
<dbReference type="EMBL" id="JBHUMR010000013">
    <property type="protein sequence ID" value="MFD2617702.1"/>
    <property type="molecule type" value="Genomic_DNA"/>
</dbReference>
<dbReference type="HAMAP" id="MF_01808">
    <property type="entry name" value="Recomb_XerC_XerD"/>
    <property type="match status" value="1"/>
</dbReference>
<dbReference type="InterPro" id="IPR011932">
    <property type="entry name" value="Recomb_XerD"/>
</dbReference>
<evidence type="ECO:0000256" key="6">
    <source>
        <dbReference type="ARBA" id="ARBA00022908"/>
    </source>
</evidence>
<feature type="active site" evidence="10">
    <location>
        <position position="245"/>
    </location>
</feature>
<evidence type="ECO:0000313" key="13">
    <source>
        <dbReference type="EMBL" id="MFD2617702.1"/>
    </source>
</evidence>
<dbReference type="InterPro" id="IPR002104">
    <property type="entry name" value="Integrase_catalytic"/>
</dbReference>
<dbReference type="InterPro" id="IPR011010">
    <property type="entry name" value="DNA_brk_join_enz"/>
</dbReference>
<keyword evidence="8 10" id="KW-0233">DNA recombination</keyword>
<feature type="active site" evidence="10">
    <location>
        <position position="242"/>
    </location>
</feature>
<evidence type="ECO:0000256" key="9">
    <source>
        <dbReference type="ARBA" id="ARBA00023306"/>
    </source>
</evidence>
<keyword evidence="3 10" id="KW-0963">Cytoplasm</keyword>
<dbReference type="InterPro" id="IPR050090">
    <property type="entry name" value="Tyrosine_recombinase_XerCD"/>
</dbReference>
<reference evidence="14" key="1">
    <citation type="journal article" date="2019" name="Int. J. Syst. Evol. Microbiol.">
        <title>The Global Catalogue of Microorganisms (GCM) 10K type strain sequencing project: providing services to taxonomists for standard genome sequencing and annotation.</title>
        <authorList>
            <consortium name="The Broad Institute Genomics Platform"/>
            <consortium name="The Broad Institute Genome Sequencing Center for Infectious Disease"/>
            <person name="Wu L."/>
            <person name="Ma J."/>
        </authorList>
    </citation>
    <scope>NUCLEOTIDE SEQUENCE [LARGE SCALE GENOMIC DNA]</scope>
    <source>
        <strain evidence="14">TISTR 2241</strain>
    </source>
</reference>
<dbReference type="Proteomes" id="UP001597458">
    <property type="component" value="Unassembled WGS sequence"/>
</dbReference>
<sequence length="296" mass="34432">MQDQLDTFLHYLEMDRRLSENTREAYHRDLTQYIRFLRQTVHIQYWDQVVTSTISRYLYSLKDEGKAPATIARQVASIKGFHHYLLENRLIQHDPAYEINIPKVSRKFPSVLTIQEVNRLLDVPNILVPTGIRDRAILEVLYGTGIRATELIQLNQADVHLEMGYIRAGHGRNERVIPLGKPSITALKQYIQEGMPKIVKHKRDKDAFFVNRRGDRLTRQGLWKILKSLAKQAHIEKELTPHTLRHTFATHLIQNGADIISIQEMLGHVDISTTQIYASQVKHSMKDVFSRYHPRS</sequence>
<keyword evidence="14" id="KW-1185">Reference proteome</keyword>
<dbReference type="PROSITE" id="PS51900">
    <property type="entry name" value="CB"/>
    <property type="match status" value="1"/>
</dbReference>
<protein>
    <recommendedName>
        <fullName evidence="10">Tyrosine recombinase XerC</fullName>
    </recommendedName>
</protein>